<dbReference type="STRING" id="660518.SAMN05216218_1156"/>
<dbReference type="InterPro" id="IPR002104">
    <property type="entry name" value="Integrase_catalytic"/>
</dbReference>
<dbReference type="Pfam" id="PF00589">
    <property type="entry name" value="Phage_integrase"/>
    <property type="match status" value="1"/>
</dbReference>
<dbReference type="SUPFAM" id="SSF56349">
    <property type="entry name" value="DNA breaking-rejoining enzymes"/>
    <property type="match status" value="1"/>
</dbReference>
<dbReference type="EMBL" id="FNBK01000015">
    <property type="protein sequence ID" value="SDG09285.1"/>
    <property type="molecule type" value="Genomic_DNA"/>
</dbReference>
<evidence type="ECO:0000313" key="4">
    <source>
        <dbReference type="Proteomes" id="UP000199076"/>
    </source>
</evidence>
<gene>
    <name evidence="3" type="ORF">SAMN05216218_1156</name>
</gene>
<dbReference type="RefSeq" id="WP_092694405.1">
    <property type="nucleotide sequence ID" value="NZ_FNBK01000015.1"/>
</dbReference>
<dbReference type="GO" id="GO:0015074">
    <property type="term" value="P:DNA integration"/>
    <property type="evidence" value="ECO:0007669"/>
    <property type="project" value="InterPro"/>
</dbReference>
<dbReference type="OrthoDB" id="142231at2157"/>
<keyword evidence="1" id="KW-0233">DNA recombination</keyword>
<evidence type="ECO:0000313" key="3">
    <source>
        <dbReference type="EMBL" id="SDG09285.1"/>
    </source>
</evidence>
<dbReference type="PROSITE" id="PS51898">
    <property type="entry name" value="TYR_RECOMBINASE"/>
    <property type="match status" value="1"/>
</dbReference>
<reference evidence="4" key="1">
    <citation type="submission" date="2016-10" db="EMBL/GenBank/DDBJ databases">
        <authorList>
            <person name="Varghese N."/>
            <person name="Submissions S."/>
        </authorList>
    </citation>
    <scope>NUCLEOTIDE SEQUENCE [LARGE SCALE GENOMIC DNA]</scope>
    <source>
        <strain evidence="4">IBRC-M 10760</strain>
    </source>
</reference>
<protein>
    <submittedName>
        <fullName evidence="3">Integrase/recombinase XerC/integrase/recombinase XerD</fullName>
    </submittedName>
</protein>
<dbReference type="InterPro" id="IPR013762">
    <property type="entry name" value="Integrase-like_cat_sf"/>
</dbReference>
<proteinExistence type="predicted"/>
<dbReference type="PANTHER" id="PTHR30349">
    <property type="entry name" value="PHAGE INTEGRASE-RELATED"/>
    <property type="match status" value="1"/>
</dbReference>
<dbReference type="GO" id="GO:0006310">
    <property type="term" value="P:DNA recombination"/>
    <property type="evidence" value="ECO:0007669"/>
    <property type="project" value="UniProtKB-KW"/>
</dbReference>
<sequence>MGTTQSTGRDTNSNIRWLKPGQVEAMRDSAYEGRHGPRDDAIVTVLYDTGLRRSELAAVDRAMLDLDAGELRIPAEIQKDYPNDNSPSVATFELDQSGDLRTVRTLRAYLSARDDSSPALFPSRKADRMTGKGINDVVKRLAERAGVEPYAYRGRGVPADVSAHTLRHSVAWRMLRDDEGNSLYDVRNRLRHATILTTERKYDHFETI</sequence>
<evidence type="ECO:0000259" key="2">
    <source>
        <dbReference type="PROSITE" id="PS51898"/>
    </source>
</evidence>
<accession>A0A1G7RF58</accession>
<dbReference type="Proteomes" id="UP000199076">
    <property type="component" value="Unassembled WGS sequence"/>
</dbReference>
<dbReference type="PANTHER" id="PTHR30349:SF81">
    <property type="entry name" value="TYROSINE RECOMBINASE XERC"/>
    <property type="match status" value="1"/>
</dbReference>
<dbReference type="Gene3D" id="1.10.443.10">
    <property type="entry name" value="Intergrase catalytic core"/>
    <property type="match status" value="1"/>
</dbReference>
<feature type="domain" description="Tyr recombinase" evidence="2">
    <location>
        <begin position="13"/>
        <end position="208"/>
    </location>
</feature>
<name>A0A1G7RF58_9EURY</name>
<organism evidence="3 4">
    <name type="scientific">Halorientalis regularis</name>
    <dbReference type="NCBI Taxonomy" id="660518"/>
    <lineage>
        <taxon>Archaea</taxon>
        <taxon>Methanobacteriati</taxon>
        <taxon>Methanobacteriota</taxon>
        <taxon>Stenosarchaea group</taxon>
        <taxon>Halobacteria</taxon>
        <taxon>Halobacteriales</taxon>
        <taxon>Haloarculaceae</taxon>
        <taxon>Halorientalis</taxon>
    </lineage>
</organism>
<dbReference type="GO" id="GO:0003677">
    <property type="term" value="F:DNA binding"/>
    <property type="evidence" value="ECO:0007669"/>
    <property type="project" value="InterPro"/>
</dbReference>
<keyword evidence="4" id="KW-1185">Reference proteome</keyword>
<evidence type="ECO:0000256" key="1">
    <source>
        <dbReference type="ARBA" id="ARBA00023172"/>
    </source>
</evidence>
<dbReference type="AlphaFoldDB" id="A0A1G7RF58"/>
<dbReference type="InterPro" id="IPR050090">
    <property type="entry name" value="Tyrosine_recombinase_XerCD"/>
</dbReference>
<dbReference type="InterPro" id="IPR011010">
    <property type="entry name" value="DNA_brk_join_enz"/>
</dbReference>